<keyword evidence="8" id="KW-1185">Reference proteome</keyword>
<protein>
    <recommendedName>
        <fullName evidence="2">cysteine-S-conjugate beta-lyase</fullName>
        <ecNumber evidence="2">4.4.1.13</ecNumber>
    </recommendedName>
</protein>
<sequence>MTRIVGSSGADLFNEAVIRDLSDTEARRALVHKWGQVPEDVLPAWVAEMDYALAPAVADAVAEAVAAGMTGYPSFEPGGGALGRAYAGFAARHFGWRVDPTQVLPTVDVTAGVRLAIDVLSGPGAVVLPLPAYAPQLGLPEVCGRERWDLPVEPDAERVTIDLDRLDRMFADGASTLLLTQPHNPCGQVYTRAELEGVRDVVTRHGGRVVSDEIHAPLVLPGAEHVPYLSLEGAGEHAVAVVAASKTFNTAGLRCAQVVVDDPATAARLAGVPIARNDSWSPLGEVAAVAAYEQGDAWLAALLERLDGQRTLLGALLAEHLPRARMRPLEATYLAWLDLRAYGHDDPAAIALERGRVRVAPGHDYHPGLAGHVRLNIATSPERLREIVRRLATALG</sequence>
<dbReference type="EMBL" id="WLCI01000025">
    <property type="protein sequence ID" value="MTB97479.1"/>
    <property type="molecule type" value="Genomic_DNA"/>
</dbReference>
<dbReference type="AlphaFoldDB" id="A0A6I3JH82"/>
<dbReference type="GO" id="GO:0047804">
    <property type="term" value="F:cysteine-S-conjugate beta-lyase activity"/>
    <property type="evidence" value="ECO:0007669"/>
    <property type="project" value="UniProtKB-EC"/>
</dbReference>
<comment type="cofactor">
    <cofactor evidence="1">
        <name>pyridoxal 5'-phosphate</name>
        <dbReference type="ChEBI" id="CHEBI:597326"/>
    </cofactor>
</comment>
<evidence type="ECO:0000259" key="6">
    <source>
        <dbReference type="Pfam" id="PF00155"/>
    </source>
</evidence>
<evidence type="ECO:0000256" key="3">
    <source>
        <dbReference type="ARBA" id="ARBA00022898"/>
    </source>
</evidence>
<accession>A0A6I3JH82</accession>
<reference evidence="7 8" key="1">
    <citation type="submission" date="2019-10" db="EMBL/GenBank/DDBJ databases">
        <title>Nocardioides novel species isolated from the excrement of Marmot.</title>
        <authorList>
            <person name="Zhang G."/>
        </authorList>
    </citation>
    <scope>NUCLEOTIDE SEQUENCE [LARGE SCALE GENOMIC DNA]</scope>
    <source>
        <strain evidence="8">zg-579</strain>
    </source>
</reference>
<keyword evidence="4" id="KW-0456">Lyase</keyword>
<evidence type="ECO:0000313" key="8">
    <source>
        <dbReference type="Proteomes" id="UP000433406"/>
    </source>
</evidence>
<keyword evidence="7" id="KW-0032">Aminotransferase</keyword>
<name>A0A6I3JH82_9ACTN</name>
<dbReference type="InterPro" id="IPR051798">
    <property type="entry name" value="Class-II_PLP-Dep_Aminotrans"/>
</dbReference>
<dbReference type="Proteomes" id="UP000433406">
    <property type="component" value="Unassembled WGS sequence"/>
</dbReference>
<dbReference type="Gene3D" id="3.40.640.10">
    <property type="entry name" value="Type I PLP-dependent aspartate aminotransferase-like (Major domain)"/>
    <property type="match status" value="1"/>
</dbReference>
<evidence type="ECO:0000313" key="7">
    <source>
        <dbReference type="EMBL" id="MTB97479.1"/>
    </source>
</evidence>
<gene>
    <name evidence="7" type="ORF">GGQ22_20665</name>
</gene>
<feature type="domain" description="Aminotransferase class I/classII large" evidence="6">
    <location>
        <begin position="49"/>
        <end position="391"/>
    </location>
</feature>
<dbReference type="GO" id="GO:0008483">
    <property type="term" value="F:transaminase activity"/>
    <property type="evidence" value="ECO:0007669"/>
    <property type="project" value="UniProtKB-KW"/>
</dbReference>
<dbReference type="GO" id="GO:0030170">
    <property type="term" value="F:pyridoxal phosphate binding"/>
    <property type="evidence" value="ECO:0007669"/>
    <property type="project" value="InterPro"/>
</dbReference>
<keyword evidence="3" id="KW-0663">Pyridoxal phosphate</keyword>
<dbReference type="InterPro" id="IPR015421">
    <property type="entry name" value="PyrdxlP-dep_Trfase_major"/>
</dbReference>
<dbReference type="EC" id="4.4.1.13" evidence="2"/>
<dbReference type="InterPro" id="IPR004839">
    <property type="entry name" value="Aminotransferase_I/II_large"/>
</dbReference>
<evidence type="ECO:0000256" key="5">
    <source>
        <dbReference type="ARBA" id="ARBA00037974"/>
    </source>
</evidence>
<evidence type="ECO:0000256" key="2">
    <source>
        <dbReference type="ARBA" id="ARBA00012224"/>
    </source>
</evidence>
<comment type="similarity">
    <text evidence="5">Belongs to the class-II pyridoxal-phosphate-dependent aminotransferase family. MalY/PatB cystathionine beta-lyase subfamily.</text>
</comment>
<dbReference type="PANTHER" id="PTHR43525:SF2">
    <property type="entry name" value="CYSTATHIONINE BETA-LYASE-RELATED"/>
    <property type="match status" value="1"/>
</dbReference>
<organism evidence="7 8">
    <name type="scientific">Nocardioides marmotae</name>
    <dbReference type="NCBI Taxonomy" id="2663857"/>
    <lineage>
        <taxon>Bacteria</taxon>
        <taxon>Bacillati</taxon>
        <taxon>Actinomycetota</taxon>
        <taxon>Actinomycetes</taxon>
        <taxon>Propionibacteriales</taxon>
        <taxon>Nocardioidaceae</taxon>
        <taxon>Nocardioides</taxon>
    </lineage>
</organism>
<dbReference type="CDD" id="cd00609">
    <property type="entry name" value="AAT_like"/>
    <property type="match status" value="1"/>
</dbReference>
<evidence type="ECO:0000256" key="1">
    <source>
        <dbReference type="ARBA" id="ARBA00001933"/>
    </source>
</evidence>
<dbReference type="InterPro" id="IPR015424">
    <property type="entry name" value="PyrdxlP-dep_Trfase"/>
</dbReference>
<dbReference type="Gene3D" id="3.90.1150.10">
    <property type="entry name" value="Aspartate Aminotransferase, domain 1"/>
    <property type="match status" value="1"/>
</dbReference>
<evidence type="ECO:0000256" key="4">
    <source>
        <dbReference type="ARBA" id="ARBA00023239"/>
    </source>
</evidence>
<dbReference type="Pfam" id="PF00155">
    <property type="entry name" value="Aminotran_1_2"/>
    <property type="match status" value="1"/>
</dbReference>
<dbReference type="RefSeq" id="WP_154617509.1">
    <property type="nucleotide sequence ID" value="NZ_CP053660.1"/>
</dbReference>
<proteinExistence type="inferred from homology"/>
<dbReference type="SUPFAM" id="SSF53383">
    <property type="entry name" value="PLP-dependent transferases"/>
    <property type="match status" value="1"/>
</dbReference>
<comment type="caution">
    <text evidence="7">The sequence shown here is derived from an EMBL/GenBank/DDBJ whole genome shotgun (WGS) entry which is preliminary data.</text>
</comment>
<dbReference type="PANTHER" id="PTHR43525">
    <property type="entry name" value="PROTEIN MALY"/>
    <property type="match status" value="1"/>
</dbReference>
<keyword evidence="7" id="KW-0808">Transferase</keyword>
<dbReference type="InterPro" id="IPR015422">
    <property type="entry name" value="PyrdxlP-dep_Trfase_small"/>
</dbReference>